<organism evidence="2 3">
    <name type="scientific">Microbacterium aurum</name>
    <dbReference type="NCBI Taxonomy" id="36805"/>
    <lineage>
        <taxon>Bacteria</taxon>
        <taxon>Bacillati</taxon>
        <taxon>Actinomycetota</taxon>
        <taxon>Actinomycetes</taxon>
        <taxon>Micrococcales</taxon>
        <taxon>Microbacteriaceae</taxon>
        <taxon>Microbacterium</taxon>
    </lineage>
</organism>
<dbReference type="RefSeq" id="WP_076691985.1">
    <property type="nucleotide sequence ID" value="NZ_CP018762.1"/>
</dbReference>
<evidence type="ECO:0000256" key="1">
    <source>
        <dbReference type="SAM" id="MobiDB-lite"/>
    </source>
</evidence>
<name>A0A1P8UBW6_9MICO</name>
<feature type="compositionally biased region" description="Basic and acidic residues" evidence="1">
    <location>
        <begin position="17"/>
        <end position="51"/>
    </location>
</feature>
<dbReference type="AlphaFoldDB" id="A0A1P8UBW6"/>
<feature type="compositionally biased region" description="Polar residues" evidence="1">
    <location>
        <begin position="64"/>
        <end position="75"/>
    </location>
</feature>
<dbReference type="OrthoDB" id="9999058at2"/>
<gene>
    <name evidence="2" type="ORF">BOH66_16360</name>
</gene>
<dbReference type="STRING" id="36805.BOH66_16360"/>
<keyword evidence="3" id="KW-1185">Reference proteome</keyword>
<protein>
    <submittedName>
        <fullName evidence="2">Uncharacterized protein</fullName>
    </submittedName>
</protein>
<feature type="compositionally biased region" description="Basic residues" evidence="1">
    <location>
        <begin position="1"/>
        <end position="16"/>
    </location>
</feature>
<sequence>MSGPTRRGRGRRRREYRIRVRGERREHPDYDKLARALLEHAAMQERAHRDASSTPEKSVDGAVTPSTSETEGNAS</sequence>
<dbReference type="EMBL" id="CP018762">
    <property type="protein sequence ID" value="APZ35628.1"/>
    <property type="molecule type" value="Genomic_DNA"/>
</dbReference>
<dbReference type="KEGG" id="maur:BOH66_16360"/>
<dbReference type="Proteomes" id="UP000187185">
    <property type="component" value="Chromosome"/>
</dbReference>
<reference evidence="2 3" key="1">
    <citation type="submission" date="2016-12" db="EMBL/GenBank/DDBJ databases">
        <title>Complete genome sequence of Microbacterium aurum KACC 15219.</title>
        <authorList>
            <person name="Jung Y."/>
            <person name="Shin J.-H."/>
            <person name="Lee Y.-J."/>
            <person name="Yi H."/>
            <person name="Bahn Y.-S."/>
            <person name="Kim J.F."/>
            <person name="Lee D.-W."/>
        </authorList>
    </citation>
    <scope>NUCLEOTIDE SEQUENCE [LARGE SCALE GENOMIC DNA]</scope>
    <source>
        <strain evidence="2 3">KACC 15219</strain>
    </source>
</reference>
<feature type="region of interest" description="Disordered" evidence="1">
    <location>
        <begin position="1"/>
        <end position="75"/>
    </location>
</feature>
<evidence type="ECO:0000313" key="2">
    <source>
        <dbReference type="EMBL" id="APZ35628.1"/>
    </source>
</evidence>
<evidence type="ECO:0000313" key="3">
    <source>
        <dbReference type="Proteomes" id="UP000187185"/>
    </source>
</evidence>
<accession>A0A1P8UBW6</accession>
<proteinExistence type="predicted"/>